<protein>
    <submittedName>
        <fullName evidence="5">Metalloregulator ArsR/SmtB family transcription factor</fullName>
    </submittedName>
</protein>
<dbReference type="Pfam" id="PF01022">
    <property type="entry name" value="HTH_5"/>
    <property type="match status" value="1"/>
</dbReference>
<dbReference type="NCBIfam" id="NF033788">
    <property type="entry name" value="HTH_metalloreg"/>
    <property type="match status" value="1"/>
</dbReference>
<dbReference type="CDD" id="cd00090">
    <property type="entry name" value="HTH_ARSR"/>
    <property type="match status" value="1"/>
</dbReference>
<keyword evidence="1" id="KW-0805">Transcription regulation</keyword>
<evidence type="ECO:0000256" key="1">
    <source>
        <dbReference type="ARBA" id="ARBA00023015"/>
    </source>
</evidence>
<organism evidence="5 6">
    <name type="scientific">Jeotgalibacillus haloalkalitolerans</name>
    <dbReference type="NCBI Taxonomy" id="3104292"/>
    <lineage>
        <taxon>Bacteria</taxon>
        <taxon>Bacillati</taxon>
        <taxon>Bacillota</taxon>
        <taxon>Bacilli</taxon>
        <taxon>Bacillales</taxon>
        <taxon>Caryophanaceae</taxon>
        <taxon>Jeotgalibacillus</taxon>
    </lineage>
</organism>
<feature type="domain" description="HTH arsR-type" evidence="4">
    <location>
        <begin position="28"/>
        <end position="123"/>
    </location>
</feature>
<keyword evidence="2" id="KW-0238">DNA-binding</keyword>
<accession>A0ABU5KIR2</accession>
<proteinExistence type="predicted"/>
<dbReference type="PRINTS" id="PR00778">
    <property type="entry name" value="HTHARSR"/>
</dbReference>
<name>A0ABU5KIR2_9BACL</name>
<dbReference type="SMART" id="SM00418">
    <property type="entry name" value="HTH_ARSR"/>
    <property type="match status" value="1"/>
</dbReference>
<gene>
    <name evidence="5" type="ORF">UFB30_02690</name>
</gene>
<keyword evidence="3" id="KW-0804">Transcription</keyword>
<dbReference type="Gene3D" id="1.10.10.10">
    <property type="entry name" value="Winged helix-like DNA-binding domain superfamily/Winged helix DNA-binding domain"/>
    <property type="match status" value="1"/>
</dbReference>
<dbReference type="PANTHER" id="PTHR33154">
    <property type="entry name" value="TRANSCRIPTIONAL REGULATOR, ARSR FAMILY"/>
    <property type="match status" value="1"/>
</dbReference>
<evidence type="ECO:0000313" key="6">
    <source>
        <dbReference type="Proteomes" id="UP001292084"/>
    </source>
</evidence>
<evidence type="ECO:0000256" key="3">
    <source>
        <dbReference type="ARBA" id="ARBA00023163"/>
    </source>
</evidence>
<dbReference type="InterPro" id="IPR001845">
    <property type="entry name" value="HTH_ArsR_DNA-bd_dom"/>
</dbReference>
<dbReference type="PANTHER" id="PTHR33154:SF18">
    <property type="entry name" value="ARSENICAL RESISTANCE OPERON REPRESSOR"/>
    <property type="match status" value="1"/>
</dbReference>
<dbReference type="InterPro" id="IPR036388">
    <property type="entry name" value="WH-like_DNA-bd_sf"/>
</dbReference>
<dbReference type="InterPro" id="IPR036390">
    <property type="entry name" value="WH_DNA-bd_sf"/>
</dbReference>
<keyword evidence="6" id="KW-1185">Reference proteome</keyword>
<dbReference type="Proteomes" id="UP001292084">
    <property type="component" value="Unassembled WGS sequence"/>
</dbReference>
<dbReference type="InterPro" id="IPR011991">
    <property type="entry name" value="ArsR-like_HTH"/>
</dbReference>
<evidence type="ECO:0000256" key="2">
    <source>
        <dbReference type="ARBA" id="ARBA00023125"/>
    </source>
</evidence>
<reference evidence="5 6" key="1">
    <citation type="submission" date="2023-12" db="EMBL/GenBank/DDBJ databases">
        <title>Jeotgalibacillus haloalkaliphilus sp. nov., a novel salt-tolerant bacteria, isolated from the estuary of the Fenhe River into the Yellow River.</title>
        <authorList>
            <person name="Li Y."/>
        </authorList>
    </citation>
    <scope>NUCLEOTIDE SEQUENCE [LARGE SCALE GENOMIC DNA]</scope>
    <source>
        <strain evidence="5 6">HH7-29</strain>
    </source>
</reference>
<dbReference type="PROSITE" id="PS50987">
    <property type="entry name" value="HTH_ARSR_2"/>
    <property type="match status" value="1"/>
</dbReference>
<dbReference type="InterPro" id="IPR051081">
    <property type="entry name" value="HTH_MetalResp_TranReg"/>
</dbReference>
<comment type="caution">
    <text evidence="5">The sequence shown here is derived from an EMBL/GenBank/DDBJ whole genome shotgun (WGS) entry which is preliminary data.</text>
</comment>
<dbReference type="SUPFAM" id="SSF46785">
    <property type="entry name" value="Winged helix' DNA-binding domain"/>
    <property type="match status" value="1"/>
</dbReference>
<dbReference type="EMBL" id="JAXQNN010000001">
    <property type="protein sequence ID" value="MDZ5711108.1"/>
    <property type="molecule type" value="Genomic_DNA"/>
</dbReference>
<evidence type="ECO:0000259" key="4">
    <source>
        <dbReference type="PROSITE" id="PS50987"/>
    </source>
</evidence>
<sequence>MNNVNMMGISNKFDAKVEYDMTSQVIAPNEDTFVKFEKKFKALADQKRLEILHLIQQHHSLCVCDLAEHIDMPQSKLSYHLKQLLDAGFLNVEKKGTWNYYSINNEGINEVLSPALCCLFRNEESC</sequence>
<evidence type="ECO:0000313" key="5">
    <source>
        <dbReference type="EMBL" id="MDZ5711108.1"/>
    </source>
</evidence>